<evidence type="ECO:0000313" key="2">
    <source>
        <dbReference type="EMBL" id="UOK71944.1"/>
    </source>
</evidence>
<protein>
    <submittedName>
        <fullName evidence="2">Uncharacterized protein</fullName>
    </submittedName>
</protein>
<accession>A0A9E7A6Y9</accession>
<gene>
    <name evidence="2" type="ORF">K9D25_04295</name>
</gene>
<dbReference type="AlphaFoldDB" id="A0A9E7A6Y9"/>
<dbReference type="Proteomes" id="UP000831684">
    <property type="component" value="Chromosome"/>
</dbReference>
<feature type="compositionally biased region" description="Basic and acidic residues" evidence="1">
    <location>
        <begin position="9"/>
        <end position="20"/>
    </location>
</feature>
<dbReference type="KEGG" id="apol:K9D25_04295"/>
<sequence>MAQTPSLPEPEKTAPTDERRRAALRRLGRGAAYSLPATLAIMTINRAAAAS</sequence>
<dbReference type="RefSeq" id="WP_244379582.1">
    <property type="nucleotide sequence ID" value="NZ_CP083239.1"/>
</dbReference>
<organism evidence="2 3">
    <name type="scientific">Ancylobacter polymorphus</name>
    <dbReference type="NCBI Taxonomy" id="223390"/>
    <lineage>
        <taxon>Bacteria</taxon>
        <taxon>Pseudomonadati</taxon>
        <taxon>Pseudomonadota</taxon>
        <taxon>Alphaproteobacteria</taxon>
        <taxon>Hyphomicrobiales</taxon>
        <taxon>Xanthobacteraceae</taxon>
        <taxon>Ancylobacter</taxon>
    </lineage>
</organism>
<reference evidence="2" key="1">
    <citation type="submission" date="2021-09" db="EMBL/GenBank/DDBJ databases">
        <title>Network and meta-omics reveal the key degrader and cooperation patterns in an efficient 1,4-dioxane-degrading microbial community.</title>
        <authorList>
            <person name="Dai C."/>
        </authorList>
    </citation>
    <scope>NUCLEOTIDE SEQUENCE</scope>
    <source>
        <strain evidence="2">ZM13</strain>
    </source>
</reference>
<evidence type="ECO:0000256" key="1">
    <source>
        <dbReference type="SAM" id="MobiDB-lite"/>
    </source>
</evidence>
<feature type="region of interest" description="Disordered" evidence="1">
    <location>
        <begin position="1"/>
        <end position="20"/>
    </location>
</feature>
<name>A0A9E7A6Y9_9HYPH</name>
<proteinExistence type="predicted"/>
<evidence type="ECO:0000313" key="3">
    <source>
        <dbReference type="Proteomes" id="UP000831684"/>
    </source>
</evidence>
<dbReference type="EMBL" id="CP083239">
    <property type="protein sequence ID" value="UOK71944.1"/>
    <property type="molecule type" value="Genomic_DNA"/>
</dbReference>